<sequence>MTNNRITKKLKTLDDELWAFHYWMADLRGYLLEADHENIDLRIIFRQFKRRLKRERIKIATVTRMHYYVKVALGRD</sequence>
<gene>
    <name evidence="1" type="ORF">PHABIO_334</name>
</gene>
<accession>A0A1Y0SWT5</accession>
<reference evidence="1 2" key="1">
    <citation type="submission" date="2017-05" db="EMBL/GenBank/DDBJ databases">
        <authorList>
            <person name="Song R."/>
            <person name="Chenine A.L."/>
            <person name="Ruprecht R.M."/>
        </authorList>
    </citation>
    <scope>NUCLEOTIDE SEQUENCE [LARGE SCALE GENOMIC DNA]</scope>
</reference>
<keyword evidence="2" id="KW-1185">Reference proteome</keyword>
<organism evidence="1 2">
    <name type="scientific">Pseudomonas phage Phabio</name>
    <dbReference type="NCBI Taxonomy" id="2006668"/>
    <lineage>
        <taxon>Viruses</taxon>
        <taxon>Duplodnaviria</taxon>
        <taxon>Heunggongvirae</taxon>
        <taxon>Uroviricota</taxon>
        <taxon>Caudoviricetes</taxon>
        <taxon>Chimalliviridae</taxon>
        <taxon>Phabiovirus</taxon>
        <taxon>Phabiovirus phabio</taxon>
    </lineage>
</organism>
<evidence type="ECO:0000313" key="2">
    <source>
        <dbReference type="Proteomes" id="UP000225448"/>
    </source>
</evidence>
<dbReference type="EMBL" id="MF042360">
    <property type="protein sequence ID" value="ARV76965.1"/>
    <property type="molecule type" value="Genomic_DNA"/>
</dbReference>
<protein>
    <submittedName>
        <fullName evidence="1">Uncharacterized protein</fullName>
    </submittedName>
</protein>
<proteinExistence type="predicted"/>
<evidence type="ECO:0000313" key="1">
    <source>
        <dbReference type="EMBL" id="ARV76965.1"/>
    </source>
</evidence>
<name>A0A1Y0SWT5_9CAUD</name>
<dbReference type="Proteomes" id="UP000225448">
    <property type="component" value="Segment"/>
</dbReference>